<protein>
    <submittedName>
        <fullName evidence="3">Arc family DNA-binding protein</fullName>
    </submittedName>
</protein>
<comment type="caution">
    <text evidence="3">The sequence shown here is derived from an EMBL/GenBank/DDBJ whole genome shotgun (WGS) entry which is preliminary data.</text>
</comment>
<dbReference type="InterPro" id="IPR010985">
    <property type="entry name" value="Ribbon_hlx_hlx"/>
</dbReference>
<dbReference type="RefSeq" id="WP_259509832.1">
    <property type="nucleotide sequence ID" value="NZ_JANLCM010000002.1"/>
</dbReference>
<dbReference type="GO" id="GO:0003677">
    <property type="term" value="F:DNA binding"/>
    <property type="evidence" value="ECO:0007669"/>
    <property type="project" value="UniProtKB-KW"/>
</dbReference>
<sequence>MAAIIVRNLDDEVRRRIKERATANNRSMEAEARAILTSAVSQNRFVDAWLSLTDQLRSDANGVPELDLPARSLPRDLDLS</sequence>
<keyword evidence="4" id="KW-1185">Reference proteome</keyword>
<name>A0ABT2GYM1_9MICO</name>
<evidence type="ECO:0000256" key="1">
    <source>
        <dbReference type="SAM" id="MobiDB-lite"/>
    </source>
</evidence>
<feature type="domain" description="Antitoxin FitA-like ribbon-helix-helix" evidence="2">
    <location>
        <begin position="2"/>
        <end position="40"/>
    </location>
</feature>
<dbReference type="InterPro" id="IPR053853">
    <property type="entry name" value="FitA-like_RHH"/>
</dbReference>
<organism evidence="3 4">
    <name type="scientific">Herbiconiux aconitum</name>
    <dbReference type="NCBI Taxonomy" id="2970913"/>
    <lineage>
        <taxon>Bacteria</taxon>
        <taxon>Bacillati</taxon>
        <taxon>Actinomycetota</taxon>
        <taxon>Actinomycetes</taxon>
        <taxon>Micrococcales</taxon>
        <taxon>Microbacteriaceae</taxon>
        <taxon>Herbiconiux</taxon>
    </lineage>
</organism>
<gene>
    <name evidence="3" type="ORF">N1027_18170</name>
</gene>
<accession>A0ABT2GYM1</accession>
<dbReference type="SUPFAM" id="SSF47598">
    <property type="entry name" value="Ribbon-helix-helix"/>
    <property type="match status" value="1"/>
</dbReference>
<evidence type="ECO:0000313" key="3">
    <source>
        <dbReference type="EMBL" id="MCS5720061.1"/>
    </source>
</evidence>
<dbReference type="Gene3D" id="1.10.1220.10">
    <property type="entry name" value="Met repressor-like"/>
    <property type="match status" value="1"/>
</dbReference>
<reference evidence="3" key="1">
    <citation type="submission" date="2022-08" db="EMBL/GenBank/DDBJ databases">
        <authorList>
            <person name="Deng Y."/>
            <person name="Han X.-F."/>
            <person name="Zhang Y.-Q."/>
        </authorList>
    </citation>
    <scope>NUCLEOTIDE SEQUENCE</scope>
    <source>
        <strain evidence="3">CPCC 205763</strain>
    </source>
</reference>
<dbReference type="Proteomes" id="UP001165584">
    <property type="component" value="Unassembled WGS sequence"/>
</dbReference>
<dbReference type="InterPro" id="IPR013321">
    <property type="entry name" value="Arc_rbn_hlx_hlx"/>
</dbReference>
<feature type="region of interest" description="Disordered" evidence="1">
    <location>
        <begin position="61"/>
        <end position="80"/>
    </location>
</feature>
<proteinExistence type="predicted"/>
<dbReference type="Pfam" id="PF22513">
    <property type="entry name" value="FitA-like_RHH"/>
    <property type="match status" value="1"/>
</dbReference>
<dbReference type="EMBL" id="JANLCM010000002">
    <property type="protein sequence ID" value="MCS5720061.1"/>
    <property type="molecule type" value="Genomic_DNA"/>
</dbReference>
<keyword evidence="3" id="KW-0238">DNA-binding</keyword>
<evidence type="ECO:0000259" key="2">
    <source>
        <dbReference type="Pfam" id="PF22513"/>
    </source>
</evidence>
<evidence type="ECO:0000313" key="4">
    <source>
        <dbReference type="Proteomes" id="UP001165584"/>
    </source>
</evidence>